<reference evidence="2 3" key="1">
    <citation type="journal article" date="2019" name="Nat. Ecol. Evol.">
        <title>Megaphylogeny resolves global patterns of mushroom evolution.</title>
        <authorList>
            <person name="Varga T."/>
            <person name="Krizsan K."/>
            <person name="Foldi C."/>
            <person name="Dima B."/>
            <person name="Sanchez-Garcia M."/>
            <person name="Sanchez-Ramirez S."/>
            <person name="Szollosi G.J."/>
            <person name="Szarkandi J.G."/>
            <person name="Papp V."/>
            <person name="Albert L."/>
            <person name="Andreopoulos W."/>
            <person name="Angelini C."/>
            <person name="Antonin V."/>
            <person name="Barry K.W."/>
            <person name="Bougher N.L."/>
            <person name="Buchanan P."/>
            <person name="Buyck B."/>
            <person name="Bense V."/>
            <person name="Catcheside P."/>
            <person name="Chovatia M."/>
            <person name="Cooper J."/>
            <person name="Damon W."/>
            <person name="Desjardin D."/>
            <person name="Finy P."/>
            <person name="Geml J."/>
            <person name="Haridas S."/>
            <person name="Hughes K."/>
            <person name="Justo A."/>
            <person name="Karasinski D."/>
            <person name="Kautmanova I."/>
            <person name="Kiss B."/>
            <person name="Kocsube S."/>
            <person name="Kotiranta H."/>
            <person name="LaButti K.M."/>
            <person name="Lechner B.E."/>
            <person name="Liimatainen K."/>
            <person name="Lipzen A."/>
            <person name="Lukacs Z."/>
            <person name="Mihaltcheva S."/>
            <person name="Morgado L.N."/>
            <person name="Niskanen T."/>
            <person name="Noordeloos M.E."/>
            <person name="Ohm R.A."/>
            <person name="Ortiz-Santana B."/>
            <person name="Ovrebo C."/>
            <person name="Racz N."/>
            <person name="Riley R."/>
            <person name="Savchenko A."/>
            <person name="Shiryaev A."/>
            <person name="Soop K."/>
            <person name="Spirin V."/>
            <person name="Szebenyi C."/>
            <person name="Tomsovsky M."/>
            <person name="Tulloss R.E."/>
            <person name="Uehling J."/>
            <person name="Grigoriev I.V."/>
            <person name="Vagvolgyi C."/>
            <person name="Papp T."/>
            <person name="Martin F.M."/>
            <person name="Miettinen O."/>
            <person name="Hibbett D.S."/>
            <person name="Nagy L.G."/>
        </authorList>
    </citation>
    <scope>NUCLEOTIDE SEQUENCE [LARGE SCALE GENOMIC DNA]</scope>
    <source>
        <strain evidence="2 3">OMC1185</strain>
    </source>
</reference>
<feature type="compositionally biased region" description="Basic and acidic residues" evidence="1">
    <location>
        <begin position="81"/>
        <end position="92"/>
    </location>
</feature>
<protein>
    <submittedName>
        <fullName evidence="2">Uncharacterized protein</fullName>
    </submittedName>
</protein>
<feature type="region of interest" description="Disordered" evidence="1">
    <location>
        <begin position="61"/>
        <end position="140"/>
    </location>
</feature>
<feature type="compositionally biased region" description="Polar residues" evidence="1">
    <location>
        <begin position="119"/>
        <end position="138"/>
    </location>
</feature>
<name>A0A5C3NIC1_9AGAM</name>
<dbReference type="Proteomes" id="UP000305948">
    <property type="component" value="Unassembled WGS sequence"/>
</dbReference>
<evidence type="ECO:0000313" key="3">
    <source>
        <dbReference type="Proteomes" id="UP000305948"/>
    </source>
</evidence>
<gene>
    <name evidence="2" type="ORF">OE88DRAFT_85319</name>
</gene>
<accession>A0A5C3NIC1</accession>
<sequence length="596" mass="66881">MLKHAIPKHRSVAGTLGNIFQVAAGRAWTRHVQAQSRPTSRVIGCRRVGTVAPVIKLAVAGGTDSYGDTGENSPLVPSSSRHPDIPEPRRASPPEPQSCSSAPVPANGTAGNAVHGQLPSPSTSRGTRHSSSPASSTHAIAGCPHEHLSQMKARLSLVQAPGDGSCIVDTDFTSMPDGRHVPEGDRYVGTGESMHLPNADAGPVATLPSPSPPFPETTAHLQQRLLFLMHYTRPPSVLRLIDYHNSYYELQSARSFNLLLQHSIEHASYGTVPKLMYQMGMKRLEPNLETWKLWARWMVKIGRWQDAWDQVTAKTASIPLPVWLEFLGPTHARAFRKKDNETGRLVPAMSELQPSVEVEAARYDLLVQHWSKVDVTSHEHLLMQPYAIRMMVSSQLRSGMSSLAMQVTRSFLESLPSSLTDKDRSGCLDIIHQHIVHHPVKSVDMSAYTALREAIEELFTLRPELGLQPTSTTLSLLLRVVKRYRRCGSIADHITQRYKSRWTPSVVDERVRRRVASFARKEGRMDIVDRMLSEQDPGDAQRQALRLQESMLGGGKGDWTRYRRLLRSKWSKTLVRRRKGVRRWISLRRRLRAYRQ</sequence>
<dbReference type="OrthoDB" id="3149711at2759"/>
<proteinExistence type="predicted"/>
<feature type="compositionally biased region" description="Polar residues" evidence="1">
    <location>
        <begin position="70"/>
        <end position="80"/>
    </location>
</feature>
<dbReference type="EMBL" id="ML213503">
    <property type="protein sequence ID" value="TFK57030.1"/>
    <property type="molecule type" value="Genomic_DNA"/>
</dbReference>
<evidence type="ECO:0000256" key="1">
    <source>
        <dbReference type="SAM" id="MobiDB-lite"/>
    </source>
</evidence>
<keyword evidence="3" id="KW-1185">Reference proteome</keyword>
<dbReference type="AlphaFoldDB" id="A0A5C3NIC1"/>
<organism evidence="2 3">
    <name type="scientific">Heliocybe sulcata</name>
    <dbReference type="NCBI Taxonomy" id="5364"/>
    <lineage>
        <taxon>Eukaryota</taxon>
        <taxon>Fungi</taxon>
        <taxon>Dikarya</taxon>
        <taxon>Basidiomycota</taxon>
        <taxon>Agaricomycotina</taxon>
        <taxon>Agaricomycetes</taxon>
        <taxon>Gloeophyllales</taxon>
        <taxon>Gloeophyllaceae</taxon>
        <taxon>Heliocybe</taxon>
    </lineage>
</organism>
<evidence type="ECO:0000313" key="2">
    <source>
        <dbReference type="EMBL" id="TFK57030.1"/>
    </source>
</evidence>